<protein>
    <submittedName>
        <fullName evidence="1">Uncharacterized protein</fullName>
    </submittedName>
</protein>
<comment type="caution">
    <text evidence="1">The sequence shown here is derived from an EMBL/GenBank/DDBJ whole genome shotgun (WGS) entry which is preliminary data.</text>
</comment>
<gene>
    <name evidence="1" type="ORF">LMG31841_03134</name>
</gene>
<dbReference type="AlphaFoldDB" id="A0A9N8RYC1"/>
<dbReference type="EMBL" id="CAJQZC010000005">
    <property type="protein sequence ID" value="CAG4902682.1"/>
    <property type="molecule type" value="Genomic_DNA"/>
</dbReference>
<evidence type="ECO:0000313" key="1">
    <source>
        <dbReference type="EMBL" id="CAG4902682.1"/>
    </source>
</evidence>
<sequence>MSARDMRNLRVEPEEIVESTPHVFRYCIAAAETCGLPLPSEAIDNQGMT</sequence>
<keyword evidence="2" id="KW-1185">Reference proteome</keyword>
<organism evidence="1 2">
    <name type="scientific">Paraburkholderia saeva</name>
    <dbReference type="NCBI Taxonomy" id="2777537"/>
    <lineage>
        <taxon>Bacteria</taxon>
        <taxon>Pseudomonadati</taxon>
        <taxon>Pseudomonadota</taxon>
        <taxon>Betaproteobacteria</taxon>
        <taxon>Burkholderiales</taxon>
        <taxon>Burkholderiaceae</taxon>
        <taxon>Paraburkholderia</taxon>
    </lineage>
</organism>
<dbReference type="Proteomes" id="UP000789704">
    <property type="component" value="Unassembled WGS sequence"/>
</dbReference>
<proteinExistence type="predicted"/>
<dbReference type="RefSeq" id="WP_228935095.1">
    <property type="nucleotide sequence ID" value="NZ_CAJQYZ010000005.1"/>
</dbReference>
<evidence type="ECO:0000313" key="2">
    <source>
        <dbReference type="Proteomes" id="UP000789704"/>
    </source>
</evidence>
<name>A0A9N8RYC1_9BURK</name>
<reference evidence="1" key="1">
    <citation type="submission" date="2021-04" db="EMBL/GenBank/DDBJ databases">
        <authorList>
            <person name="Vanwijnsberghe S."/>
        </authorList>
    </citation>
    <scope>NUCLEOTIDE SEQUENCE</scope>
    <source>
        <strain evidence="1">LMG 31841</strain>
    </source>
</reference>
<accession>A0A9N8RYC1</accession>